<dbReference type="AlphaFoldDB" id="A0A1D8GDM6"/>
<accession>A0A1D8GDM6</accession>
<dbReference type="Proteomes" id="UP000095743">
    <property type="component" value="Chromosome"/>
</dbReference>
<evidence type="ECO:0000313" key="10">
    <source>
        <dbReference type="Proteomes" id="UP000095743"/>
    </source>
</evidence>
<keyword evidence="3" id="KW-1003">Cell membrane</keyword>
<keyword evidence="2 7" id="KW-0813">Transport</keyword>
<keyword evidence="4 7" id="KW-0812">Transmembrane</keyword>
<dbReference type="EMBL" id="CP017269">
    <property type="protein sequence ID" value="AOT69007.1"/>
    <property type="molecule type" value="Genomic_DNA"/>
</dbReference>
<proteinExistence type="inferred from homology"/>
<reference evidence="9 10" key="1">
    <citation type="submission" date="2016-09" db="EMBL/GenBank/DDBJ databases">
        <title>Genomic analysis reveals versatility of anaerobic energy metabolism of Geosporobacter ferrireducens IRF9 of phylum Firmicutes.</title>
        <authorList>
            <person name="Kim S.-J."/>
        </authorList>
    </citation>
    <scope>NUCLEOTIDE SEQUENCE [LARGE SCALE GENOMIC DNA]</scope>
    <source>
        <strain evidence="9 10">IRF9</strain>
    </source>
</reference>
<dbReference type="OrthoDB" id="308958at2"/>
<evidence type="ECO:0000259" key="8">
    <source>
        <dbReference type="PROSITE" id="PS50928"/>
    </source>
</evidence>
<evidence type="ECO:0000256" key="2">
    <source>
        <dbReference type="ARBA" id="ARBA00022448"/>
    </source>
</evidence>
<evidence type="ECO:0000256" key="6">
    <source>
        <dbReference type="ARBA" id="ARBA00023136"/>
    </source>
</evidence>
<dbReference type="SUPFAM" id="SSF161098">
    <property type="entry name" value="MetI-like"/>
    <property type="match status" value="1"/>
</dbReference>
<name>A0A1D8GDM6_9FIRM</name>
<dbReference type="RefSeq" id="WP_069974573.1">
    <property type="nucleotide sequence ID" value="NZ_CP017269.1"/>
</dbReference>
<feature type="transmembrane region" description="Helical" evidence="7">
    <location>
        <begin position="103"/>
        <end position="121"/>
    </location>
</feature>
<dbReference type="PROSITE" id="PS50928">
    <property type="entry name" value="ABC_TM1"/>
    <property type="match status" value="1"/>
</dbReference>
<feature type="transmembrane region" description="Helical" evidence="7">
    <location>
        <begin position="72"/>
        <end position="91"/>
    </location>
</feature>
<feature type="transmembrane region" description="Helical" evidence="7">
    <location>
        <begin position="220"/>
        <end position="240"/>
    </location>
</feature>
<feature type="domain" description="ABC transmembrane type-1" evidence="8">
    <location>
        <begin position="64"/>
        <end position="244"/>
    </location>
</feature>
<keyword evidence="10" id="KW-1185">Reference proteome</keyword>
<feature type="transmembrane region" description="Helical" evidence="7">
    <location>
        <begin position="181"/>
        <end position="200"/>
    </location>
</feature>
<keyword evidence="6 7" id="KW-0472">Membrane</keyword>
<protein>
    <submittedName>
        <fullName evidence="9">ABC transporter permease</fullName>
    </submittedName>
</protein>
<dbReference type="Pfam" id="PF00528">
    <property type="entry name" value="BPD_transp_1"/>
    <property type="match status" value="1"/>
</dbReference>
<keyword evidence="5 7" id="KW-1133">Transmembrane helix</keyword>
<comment type="similarity">
    <text evidence="7">Belongs to the binding-protein-dependent transport system permease family.</text>
</comment>
<evidence type="ECO:0000256" key="3">
    <source>
        <dbReference type="ARBA" id="ARBA00022475"/>
    </source>
</evidence>
<feature type="transmembrane region" description="Helical" evidence="7">
    <location>
        <begin position="127"/>
        <end position="145"/>
    </location>
</feature>
<dbReference type="GO" id="GO:0055085">
    <property type="term" value="P:transmembrane transport"/>
    <property type="evidence" value="ECO:0007669"/>
    <property type="project" value="InterPro"/>
</dbReference>
<dbReference type="Gene3D" id="1.10.3720.10">
    <property type="entry name" value="MetI-like"/>
    <property type="match status" value="1"/>
</dbReference>
<dbReference type="KEGG" id="gfe:Gferi_05210"/>
<feature type="transmembrane region" description="Helical" evidence="7">
    <location>
        <begin position="14"/>
        <end position="35"/>
    </location>
</feature>
<organism evidence="9 10">
    <name type="scientific">Geosporobacter ferrireducens</name>
    <dbReference type="NCBI Taxonomy" id="1424294"/>
    <lineage>
        <taxon>Bacteria</taxon>
        <taxon>Bacillati</taxon>
        <taxon>Bacillota</taxon>
        <taxon>Clostridia</taxon>
        <taxon>Peptostreptococcales</taxon>
        <taxon>Thermotaleaceae</taxon>
        <taxon>Geosporobacter</taxon>
    </lineage>
</organism>
<dbReference type="PANTHER" id="PTHR30151:SF0">
    <property type="entry name" value="ABC TRANSPORTER PERMEASE PROTEIN MJ0413-RELATED"/>
    <property type="match status" value="1"/>
</dbReference>
<dbReference type="STRING" id="1424294.Gferi_05210"/>
<dbReference type="GO" id="GO:0005886">
    <property type="term" value="C:plasma membrane"/>
    <property type="evidence" value="ECO:0007669"/>
    <property type="project" value="UniProtKB-SubCell"/>
</dbReference>
<dbReference type="InterPro" id="IPR000515">
    <property type="entry name" value="MetI-like"/>
</dbReference>
<dbReference type="InterPro" id="IPR035906">
    <property type="entry name" value="MetI-like_sf"/>
</dbReference>
<dbReference type="PANTHER" id="PTHR30151">
    <property type="entry name" value="ALKANE SULFONATE ABC TRANSPORTER-RELATED, MEMBRANE SUBUNIT"/>
    <property type="match status" value="1"/>
</dbReference>
<sequence length="250" mass="27881">MKASILKNKKTKELLYTTVSIIVLLLFWKIVSIIVDKEILIPSPENTLTEIIRIMRMPDFAASVTNTLKRTLLGFMIALGAGISLGMLGGFSKPVYYLLRPFVLIHKAVPTMAMILLALIWLESERAPILVGFVVIFPVIYENVVQGIRNVDVKLVEMMDIYKINVVNRLKDLYIPSIRSYLYGGMSAAMGLNLKIIIAAEVLSQPKVSMGTHFQIEKANLNTAGVFAWSLITIFLAGILEQALKIVKKN</sequence>
<evidence type="ECO:0000313" key="9">
    <source>
        <dbReference type="EMBL" id="AOT69007.1"/>
    </source>
</evidence>
<evidence type="ECO:0000256" key="1">
    <source>
        <dbReference type="ARBA" id="ARBA00004651"/>
    </source>
</evidence>
<evidence type="ECO:0000256" key="5">
    <source>
        <dbReference type="ARBA" id="ARBA00022989"/>
    </source>
</evidence>
<evidence type="ECO:0000256" key="4">
    <source>
        <dbReference type="ARBA" id="ARBA00022692"/>
    </source>
</evidence>
<gene>
    <name evidence="9" type="ORF">Gferi_05210</name>
</gene>
<evidence type="ECO:0000256" key="7">
    <source>
        <dbReference type="RuleBase" id="RU363032"/>
    </source>
</evidence>
<comment type="subcellular location">
    <subcellularLocation>
        <location evidence="1 7">Cell membrane</location>
        <topology evidence="1 7">Multi-pass membrane protein</topology>
    </subcellularLocation>
</comment>